<accession>A0A7T7UT47</accession>
<name>A0A7T7UT47_9FIRM</name>
<keyword evidence="2" id="KW-1185">Reference proteome</keyword>
<protein>
    <submittedName>
        <fullName evidence="1">Uncharacterized protein</fullName>
    </submittedName>
</protein>
<proteinExistence type="predicted"/>
<gene>
    <name evidence="1" type="ORF">I6H46_07435</name>
</gene>
<sequence length="47" mass="5256">MIPADIVENQVKHKTFDIGVISAIEGTSIAVQFDKVGIKKMGYEFRM</sequence>
<evidence type="ECO:0000313" key="2">
    <source>
        <dbReference type="Proteomes" id="UP000595871"/>
    </source>
</evidence>
<organism evidence="1 2">
    <name type="scientific">Anaerococcus obesiensis</name>
    <dbReference type="NCBI Taxonomy" id="1287640"/>
    <lineage>
        <taxon>Bacteria</taxon>
        <taxon>Bacillati</taxon>
        <taxon>Bacillota</taxon>
        <taxon>Tissierellia</taxon>
        <taxon>Tissierellales</taxon>
        <taxon>Peptoniphilaceae</taxon>
        <taxon>Anaerococcus</taxon>
    </lineage>
</organism>
<dbReference type="AlphaFoldDB" id="A0A7T7UT47"/>
<dbReference type="Proteomes" id="UP000595871">
    <property type="component" value="Chromosome"/>
</dbReference>
<reference evidence="1 2" key="1">
    <citation type="submission" date="2020-12" db="EMBL/GenBank/DDBJ databases">
        <title>FDA dAtabase for Regulatory Grade micrObial Sequences (FDA-ARGOS): Supporting development and validation of Infectious Disease Dx tests.</title>
        <authorList>
            <person name="Sproer C."/>
            <person name="Gronow S."/>
            <person name="Severitt S."/>
            <person name="Schroder I."/>
            <person name="Tallon L."/>
            <person name="Sadzewicz L."/>
            <person name="Zhao X."/>
            <person name="Boylan J."/>
            <person name="Ott S."/>
            <person name="Bowen H."/>
            <person name="Vavikolanu K."/>
            <person name="Mehta A."/>
            <person name="Aluvathingal J."/>
            <person name="Nadendla S."/>
            <person name="Lowell S."/>
            <person name="Myers T."/>
            <person name="Yan Y."/>
            <person name="Sichtig H."/>
        </authorList>
    </citation>
    <scope>NUCLEOTIDE SEQUENCE [LARGE SCALE GENOMIC DNA]</scope>
    <source>
        <strain evidence="1 2">FDAARGOS_989</strain>
    </source>
</reference>
<dbReference type="KEGG" id="aob:I6H46_07435"/>
<dbReference type="EMBL" id="CP067016">
    <property type="protein sequence ID" value="QQN55699.1"/>
    <property type="molecule type" value="Genomic_DNA"/>
</dbReference>
<evidence type="ECO:0000313" key="1">
    <source>
        <dbReference type="EMBL" id="QQN55699.1"/>
    </source>
</evidence>